<reference evidence="2" key="1">
    <citation type="submission" date="2023-07" db="EMBL/GenBank/DDBJ databases">
        <title>The genome sequence of Rhodocytophaga aerolata KACC 12507.</title>
        <authorList>
            <person name="Zhang X."/>
        </authorList>
    </citation>
    <scope>NUCLEOTIDE SEQUENCE</scope>
    <source>
        <strain evidence="2">KACC 12507</strain>
    </source>
</reference>
<keyword evidence="1" id="KW-1133">Transmembrane helix</keyword>
<dbReference type="EMBL" id="JAUKPO010000030">
    <property type="protein sequence ID" value="MDO1450415.1"/>
    <property type="molecule type" value="Genomic_DNA"/>
</dbReference>
<name>A0ABT8RHZ2_9BACT</name>
<keyword evidence="3" id="KW-1185">Reference proteome</keyword>
<gene>
    <name evidence="2" type="ORF">Q0590_29340</name>
</gene>
<evidence type="ECO:0000313" key="3">
    <source>
        <dbReference type="Proteomes" id="UP001168528"/>
    </source>
</evidence>
<feature type="transmembrane region" description="Helical" evidence="1">
    <location>
        <begin position="12"/>
        <end position="37"/>
    </location>
</feature>
<keyword evidence="1" id="KW-0472">Membrane</keyword>
<evidence type="ECO:0000256" key="1">
    <source>
        <dbReference type="SAM" id="Phobius"/>
    </source>
</evidence>
<accession>A0ABT8RHZ2</accession>
<evidence type="ECO:0000313" key="2">
    <source>
        <dbReference type="EMBL" id="MDO1450415.1"/>
    </source>
</evidence>
<sequence length="381" mass="43181">MNLPSISSNVRIVSFLVSVFTGAFFILTLPATSMGLLTAVNLPYAARWDNAEQRSKQTKSITQDMTKGYWHSRETRDKYCIRFGENENEHNWGITECFDKNAFEKKQTDVFQLTRQTGTLTLTGKLYQAEGDGTYEFVANEAFLTYLTEQGITSRDENFMFHLYLADMQKQYIAFLKTHYTQIEGNRLMELAIHEVSQKKYQEYIGLFEKYSGKKPSIQEVIEAKIHGIDQAYVEEIQANGYTGLDMKKMMEAKIHGVNADFINSLKQEGFTNLSMQEVLSAKIHGVDPSYIGQMRKLGFTNLTLEKLSEAKIHGVNASYIHDLETAGFSNLPINKLIEAKIHGVNADFISEAKSKGYNLGTIGDYISLKIHGMARNTGRE</sequence>
<keyword evidence="1" id="KW-0812">Transmembrane</keyword>
<organism evidence="2 3">
    <name type="scientific">Rhodocytophaga aerolata</name>
    <dbReference type="NCBI Taxonomy" id="455078"/>
    <lineage>
        <taxon>Bacteria</taxon>
        <taxon>Pseudomonadati</taxon>
        <taxon>Bacteroidota</taxon>
        <taxon>Cytophagia</taxon>
        <taxon>Cytophagales</taxon>
        <taxon>Rhodocytophagaceae</taxon>
        <taxon>Rhodocytophaga</taxon>
    </lineage>
</organism>
<dbReference type="RefSeq" id="WP_302041217.1">
    <property type="nucleotide sequence ID" value="NZ_JAUKPO010000030.1"/>
</dbReference>
<dbReference type="Proteomes" id="UP001168528">
    <property type="component" value="Unassembled WGS sequence"/>
</dbReference>
<proteinExistence type="predicted"/>
<protein>
    <submittedName>
        <fullName evidence="2">Uncharacterized protein</fullName>
    </submittedName>
</protein>
<comment type="caution">
    <text evidence="2">The sequence shown here is derived from an EMBL/GenBank/DDBJ whole genome shotgun (WGS) entry which is preliminary data.</text>
</comment>